<feature type="domain" description="Protein kinase" evidence="3">
    <location>
        <begin position="209"/>
        <end position="493"/>
    </location>
</feature>
<protein>
    <recommendedName>
        <fullName evidence="3">Protein kinase domain-containing protein</fullName>
    </recommendedName>
</protein>
<comment type="caution">
    <text evidence="4">The sequence shown here is derived from an EMBL/GenBank/DDBJ whole genome shotgun (WGS) entry which is preliminary data.</text>
</comment>
<dbReference type="PANTHER" id="PTHR24346">
    <property type="entry name" value="MAP/MICROTUBULE AFFINITY-REGULATING KINASE"/>
    <property type="match status" value="1"/>
</dbReference>
<sequence length="493" mass="54582">MERATLEIRAVVEAYVSRVAPSASAFGFLTLVPLGVQDRPANVLAPEGGHGDMIVGRITRMVEQYEGVVIPSVYKTKTEQRGLTRLLGHLRAAHPDAFVFLVQLPDRFGTELTRGGLRTLMARQVALYSFGTSGVLMELESDPEGLQHKVRLELLENTAIQRRMQLFESTLRTEVLDCQAIEDEHDSLLWDAIPKLLMPGFPALDRDLLERENQVGEFQLVQQYANHQHVLLAVNGQHELVVVKMRSKRSVTAAEEVESIYQEFCLLKHTLDHPHIIRCVTMLHSQSHVHLVLQYGGDACMEQVLSTRPGCRLSRDDALDCTTQVASALSYCHDVDVTHGQVSPRHVSVEMARNRIVCRMVDFSMAARVPDFSTRETLCGALPCVAPEAALEEPYWPKPADCWSLGVMLLEVVGGQGSLELSVRWRRGASLAQATREILEFFAQAGSHAQAMSSMGGVHDNAALACLEALLRPEPLRRASASDAVEVLSARRA</sequence>
<keyword evidence="1" id="KW-0547">Nucleotide-binding</keyword>
<evidence type="ECO:0000256" key="1">
    <source>
        <dbReference type="ARBA" id="ARBA00022741"/>
    </source>
</evidence>
<accession>A0ABN9XX65</accession>
<proteinExistence type="predicted"/>
<evidence type="ECO:0000313" key="4">
    <source>
        <dbReference type="EMBL" id="CAK0903078.1"/>
    </source>
</evidence>
<name>A0ABN9XX65_9DINO</name>
<organism evidence="4 5">
    <name type="scientific">Prorocentrum cordatum</name>
    <dbReference type="NCBI Taxonomy" id="2364126"/>
    <lineage>
        <taxon>Eukaryota</taxon>
        <taxon>Sar</taxon>
        <taxon>Alveolata</taxon>
        <taxon>Dinophyceae</taxon>
        <taxon>Prorocentrales</taxon>
        <taxon>Prorocentraceae</taxon>
        <taxon>Prorocentrum</taxon>
    </lineage>
</organism>
<evidence type="ECO:0000259" key="3">
    <source>
        <dbReference type="PROSITE" id="PS50011"/>
    </source>
</evidence>
<dbReference type="Gene3D" id="3.30.200.20">
    <property type="entry name" value="Phosphorylase Kinase, domain 1"/>
    <property type="match status" value="1"/>
</dbReference>
<dbReference type="Pfam" id="PF00069">
    <property type="entry name" value="Pkinase"/>
    <property type="match status" value="1"/>
</dbReference>
<keyword evidence="2" id="KW-0067">ATP-binding</keyword>
<dbReference type="InterPro" id="IPR011009">
    <property type="entry name" value="Kinase-like_dom_sf"/>
</dbReference>
<dbReference type="PROSITE" id="PS50011">
    <property type="entry name" value="PROTEIN_KINASE_DOM"/>
    <property type="match status" value="1"/>
</dbReference>
<keyword evidence="5" id="KW-1185">Reference proteome</keyword>
<dbReference type="Gene3D" id="1.10.510.10">
    <property type="entry name" value="Transferase(Phosphotransferase) domain 1"/>
    <property type="match status" value="1"/>
</dbReference>
<dbReference type="PANTHER" id="PTHR24346:SF30">
    <property type="entry name" value="MATERNAL EMBRYONIC LEUCINE ZIPPER KINASE"/>
    <property type="match status" value="1"/>
</dbReference>
<evidence type="ECO:0000256" key="2">
    <source>
        <dbReference type="ARBA" id="ARBA00022840"/>
    </source>
</evidence>
<dbReference type="InterPro" id="IPR000719">
    <property type="entry name" value="Prot_kinase_dom"/>
</dbReference>
<dbReference type="EMBL" id="CAUYUJ010021167">
    <property type="protein sequence ID" value="CAK0903078.1"/>
    <property type="molecule type" value="Genomic_DNA"/>
</dbReference>
<dbReference type="Proteomes" id="UP001189429">
    <property type="component" value="Unassembled WGS sequence"/>
</dbReference>
<evidence type="ECO:0000313" key="5">
    <source>
        <dbReference type="Proteomes" id="UP001189429"/>
    </source>
</evidence>
<reference evidence="4" key="1">
    <citation type="submission" date="2023-10" db="EMBL/GenBank/DDBJ databases">
        <authorList>
            <person name="Chen Y."/>
            <person name="Shah S."/>
            <person name="Dougan E. K."/>
            <person name="Thang M."/>
            <person name="Chan C."/>
        </authorList>
    </citation>
    <scope>NUCLEOTIDE SEQUENCE [LARGE SCALE GENOMIC DNA]</scope>
</reference>
<gene>
    <name evidence="4" type="ORF">PCOR1329_LOCUS79486</name>
</gene>
<dbReference type="SUPFAM" id="SSF56112">
    <property type="entry name" value="Protein kinase-like (PK-like)"/>
    <property type="match status" value="1"/>
</dbReference>